<dbReference type="Gene3D" id="1.10.10.60">
    <property type="entry name" value="Homeodomain-like"/>
    <property type="match status" value="1"/>
</dbReference>
<proteinExistence type="predicted"/>
<comment type="caution">
    <text evidence="5">The sequence shown here is derived from an EMBL/GenBank/DDBJ whole genome shotgun (WGS) entry which is preliminary data.</text>
</comment>
<dbReference type="EMBL" id="JAXAVX010000005">
    <property type="protein sequence ID" value="MDX8152237.1"/>
    <property type="molecule type" value="Genomic_DNA"/>
</dbReference>
<protein>
    <submittedName>
        <fullName evidence="5">AraC family transcriptional regulator</fullName>
    </submittedName>
</protein>
<keyword evidence="1" id="KW-0805">Transcription regulation</keyword>
<evidence type="ECO:0000259" key="4">
    <source>
        <dbReference type="PROSITE" id="PS01124"/>
    </source>
</evidence>
<evidence type="ECO:0000256" key="1">
    <source>
        <dbReference type="ARBA" id="ARBA00023015"/>
    </source>
</evidence>
<dbReference type="SUPFAM" id="SSF46689">
    <property type="entry name" value="Homeodomain-like"/>
    <property type="match status" value="1"/>
</dbReference>
<evidence type="ECO:0000313" key="5">
    <source>
        <dbReference type="EMBL" id="MDX8152237.1"/>
    </source>
</evidence>
<dbReference type="InterPro" id="IPR018060">
    <property type="entry name" value="HTH_AraC"/>
</dbReference>
<gene>
    <name evidence="5" type="ORF">SK069_11570</name>
</gene>
<evidence type="ECO:0000313" key="6">
    <source>
        <dbReference type="Proteomes" id="UP001277761"/>
    </source>
</evidence>
<dbReference type="PANTHER" id="PTHR46796">
    <property type="entry name" value="HTH-TYPE TRANSCRIPTIONAL ACTIVATOR RHAS-RELATED"/>
    <property type="match status" value="1"/>
</dbReference>
<dbReference type="PROSITE" id="PS01124">
    <property type="entry name" value="HTH_ARAC_FAMILY_2"/>
    <property type="match status" value="1"/>
</dbReference>
<dbReference type="SMART" id="SM00342">
    <property type="entry name" value="HTH_ARAC"/>
    <property type="match status" value="1"/>
</dbReference>
<organism evidence="5 6">
    <name type="scientific">Patulibacter brassicae</name>
    <dbReference type="NCBI Taxonomy" id="1705717"/>
    <lineage>
        <taxon>Bacteria</taxon>
        <taxon>Bacillati</taxon>
        <taxon>Actinomycetota</taxon>
        <taxon>Thermoleophilia</taxon>
        <taxon>Solirubrobacterales</taxon>
        <taxon>Patulibacteraceae</taxon>
        <taxon>Patulibacter</taxon>
    </lineage>
</organism>
<reference evidence="5 6" key="1">
    <citation type="submission" date="2023-11" db="EMBL/GenBank/DDBJ databases">
        <authorList>
            <person name="Xu M."/>
            <person name="Jiang T."/>
        </authorList>
    </citation>
    <scope>NUCLEOTIDE SEQUENCE [LARGE SCALE GENOMIC DNA]</scope>
    <source>
        <strain evidence="5 6">SD</strain>
    </source>
</reference>
<name>A0ABU4VLJ6_9ACTN</name>
<keyword evidence="2" id="KW-0238">DNA-binding</keyword>
<feature type="domain" description="HTH araC/xylS-type" evidence="4">
    <location>
        <begin position="6"/>
        <end position="104"/>
    </location>
</feature>
<evidence type="ECO:0000256" key="2">
    <source>
        <dbReference type="ARBA" id="ARBA00023125"/>
    </source>
</evidence>
<dbReference type="InterPro" id="IPR050204">
    <property type="entry name" value="AraC_XylS_family_regulators"/>
</dbReference>
<dbReference type="Pfam" id="PF12833">
    <property type="entry name" value="HTH_18"/>
    <property type="match status" value="1"/>
</dbReference>
<keyword evidence="6" id="KW-1185">Reference proteome</keyword>
<dbReference type="Proteomes" id="UP001277761">
    <property type="component" value="Unassembled WGS sequence"/>
</dbReference>
<dbReference type="InterPro" id="IPR009057">
    <property type="entry name" value="Homeodomain-like_sf"/>
</dbReference>
<accession>A0ABU4VLJ6</accession>
<keyword evidence="3" id="KW-0804">Transcription</keyword>
<dbReference type="PANTHER" id="PTHR46796:SF2">
    <property type="entry name" value="TRANSCRIPTIONAL REGULATORY PROTEIN"/>
    <property type="match status" value="1"/>
</dbReference>
<dbReference type="RefSeq" id="WP_319954392.1">
    <property type="nucleotide sequence ID" value="NZ_JAXAVX010000005.1"/>
</dbReference>
<sequence length="321" mass="34353">MTAGRDRLRELLDAVLAEGNASLDAMAADAFASPFHFHRQLVAGAGEPPVALRRRVLLERASWQLGRGARVADVAQDAGYDSVAGFSRAFRRAFGRPPSSTTAGSDHRLVAPNGLHFHPPLHLWVDAAEEAGGGEAGSGTPRAGASVPLAQLVHHDLADTEQVLEDAAALGEDELRRERRPGHVVLAWDGPEPSLLAVLDALVRTKEIWLASIAGEDLPDRPPASLPGIRARHATIAPRWVATWRDVERRGAWADRLVDALCEPPESFPLSGVLVHVLTYAAHRRQVARSMLREAGRTLDDGDPLAWLVDGAAGPDAGAPD</sequence>
<evidence type="ECO:0000256" key="3">
    <source>
        <dbReference type="ARBA" id="ARBA00023163"/>
    </source>
</evidence>